<dbReference type="InterPro" id="IPR018060">
    <property type="entry name" value="HTH_AraC"/>
</dbReference>
<feature type="repeat" description="TPR" evidence="4">
    <location>
        <begin position="127"/>
        <end position="160"/>
    </location>
</feature>
<gene>
    <name evidence="7" type="ORF">FOF46_08870</name>
</gene>
<dbReference type="AlphaFoldDB" id="A0A554VM90"/>
<organism evidence="7 8">
    <name type="scientific">Aquimarina algiphila</name>
    <dbReference type="NCBI Taxonomy" id="2047982"/>
    <lineage>
        <taxon>Bacteria</taxon>
        <taxon>Pseudomonadati</taxon>
        <taxon>Bacteroidota</taxon>
        <taxon>Flavobacteriia</taxon>
        <taxon>Flavobacteriales</taxon>
        <taxon>Flavobacteriaceae</taxon>
        <taxon>Aquimarina</taxon>
    </lineage>
</organism>
<evidence type="ECO:0000313" key="7">
    <source>
        <dbReference type="EMBL" id="TSE09356.1"/>
    </source>
</evidence>
<dbReference type="PROSITE" id="PS01124">
    <property type="entry name" value="HTH_ARAC_FAMILY_2"/>
    <property type="match status" value="1"/>
</dbReference>
<dbReference type="Gene3D" id="1.25.40.10">
    <property type="entry name" value="Tetratricopeptide repeat domain"/>
    <property type="match status" value="1"/>
</dbReference>
<evidence type="ECO:0000256" key="3">
    <source>
        <dbReference type="ARBA" id="ARBA00023163"/>
    </source>
</evidence>
<dbReference type="InterPro" id="IPR011990">
    <property type="entry name" value="TPR-like_helical_dom_sf"/>
</dbReference>
<dbReference type="PANTHER" id="PTHR43280:SF2">
    <property type="entry name" value="HTH-TYPE TRANSCRIPTIONAL REGULATOR EXSA"/>
    <property type="match status" value="1"/>
</dbReference>
<evidence type="ECO:0000256" key="2">
    <source>
        <dbReference type="ARBA" id="ARBA00023125"/>
    </source>
</evidence>
<dbReference type="Pfam" id="PF12833">
    <property type="entry name" value="HTH_18"/>
    <property type="match status" value="1"/>
</dbReference>
<dbReference type="SUPFAM" id="SSF48452">
    <property type="entry name" value="TPR-like"/>
    <property type="match status" value="1"/>
</dbReference>
<dbReference type="RefSeq" id="WP_143916197.1">
    <property type="nucleotide sequence ID" value="NZ_CANMWY010000002.1"/>
</dbReference>
<sequence>MDKNPLKLKKTYLFFTSFWIRIVCVFFIFGAQITTAQDKDFVIPDSLKGLDYEQLYKIYIKTWPDTLTSKIYLNTFFKKARSEDNNLKMAQAYCLLSYYAEEESEKIRLLDLSIELSKDLNDKTFPIQAYSFKGVYYFNVGEYPFALDSYLKALSQAEKINNIEYIYITKHNIARIKTEIGKHQEALPLFKENFTHIINKHYNDTTRYLKSSIALAESYRYNNHLDSATIYHFKGIQRLQKSKYYFNRFYGKILINEGINLFSKEKFDESYDSIIKGIHLLDKNHYENKKVHILGEFYLGKLQMLQQDVISARTHFLAMDSIVQQEKITPSEVREGYEFMINFYKANEKKERQLESINKLLQFDSIITKKTSFVSSRLFKEFDTPLLLKEKETLIEELKGNNKNLNFLVVFLSSLAAITIVFLYRQYKKRKTYQQKFEELIDKDNPKPNETAQEKPNDDIGVADDIVMEILNKLDLFETNKHFLKKNISTTSLAKDIKTNTKYLSKVINHHKHKNFANYINDLRIDHAVTQLKENKTLKNYTIQGIAEEMGFNTAESFSSAFKKSTGIKTSYFIKRLHSLNTP</sequence>
<keyword evidence="3" id="KW-0804">Transcription</keyword>
<dbReference type="SMART" id="SM00028">
    <property type="entry name" value="TPR"/>
    <property type="match status" value="2"/>
</dbReference>
<dbReference type="GO" id="GO:0043565">
    <property type="term" value="F:sequence-specific DNA binding"/>
    <property type="evidence" value="ECO:0007669"/>
    <property type="project" value="InterPro"/>
</dbReference>
<dbReference type="OrthoDB" id="5295174at2"/>
<evidence type="ECO:0000313" key="8">
    <source>
        <dbReference type="Proteomes" id="UP000318833"/>
    </source>
</evidence>
<reference evidence="7 8" key="1">
    <citation type="submission" date="2019-07" db="EMBL/GenBank/DDBJ databases">
        <title>The draft genome sequence of Aquimarina algiphila M91.</title>
        <authorList>
            <person name="Meng X."/>
        </authorList>
    </citation>
    <scope>NUCLEOTIDE SEQUENCE [LARGE SCALE GENOMIC DNA]</scope>
    <source>
        <strain evidence="7 8">M91</strain>
    </source>
</reference>
<evidence type="ECO:0000256" key="5">
    <source>
        <dbReference type="SAM" id="Phobius"/>
    </source>
</evidence>
<keyword evidence="8" id="KW-1185">Reference proteome</keyword>
<accession>A0A554VM90</accession>
<protein>
    <submittedName>
        <fullName evidence="7">AraC family transcriptional regulator</fullName>
    </submittedName>
</protein>
<evidence type="ECO:0000259" key="6">
    <source>
        <dbReference type="PROSITE" id="PS01124"/>
    </source>
</evidence>
<dbReference type="InterPro" id="IPR019734">
    <property type="entry name" value="TPR_rpt"/>
</dbReference>
<name>A0A554VM90_9FLAO</name>
<feature type="transmembrane region" description="Helical" evidence="5">
    <location>
        <begin position="405"/>
        <end position="424"/>
    </location>
</feature>
<dbReference type="PROSITE" id="PS50005">
    <property type="entry name" value="TPR"/>
    <property type="match status" value="1"/>
</dbReference>
<dbReference type="SMART" id="SM00342">
    <property type="entry name" value="HTH_ARAC"/>
    <property type="match status" value="1"/>
</dbReference>
<dbReference type="Proteomes" id="UP000318833">
    <property type="component" value="Unassembled WGS sequence"/>
</dbReference>
<proteinExistence type="predicted"/>
<dbReference type="SUPFAM" id="SSF46689">
    <property type="entry name" value="Homeodomain-like"/>
    <property type="match status" value="1"/>
</dbReference>
<evidence type="ECO:0000256" key="1">
    <source>
        <dbReference type="ARBA" id="ARBA00023015"/>
    </source>
</evidence>
<feature type="transmembrane region" description="Helical" evidence="5">
    <location>
        <begin position="12"/>
        <end position="31"/>
    </location>
</feature>
<keyword evidence="4" id="KW-0802">TPR repeat</keyword>
<dbReference type="PANTHER" id="PTHR43280">
    <property type="entry name" value="ARAC-FAMILY TRANSCRIPTIONAL REGULATOR"/>
    <property type="match status" value="1"/>
</dbReference>
<dbReference type="InterPro" id="IPR009057">
    <property type="entry name" value="Homeodomain-like_sf"/>
</dbReference>
<comment type="caution">
    <text evidence="7">The sequence shown here is derived from an EMBL/GenBank/DDBJ whole genome shotgun (WGS) entry which is preliminary data.</text>
</comment>
<keyword evidence="5" id="KW-0472">Membrane</keyword>
<dbReference type="GO" id="GO:0003700">
    <property type="term" value="F:DNA-binding transcription factor activity"/>
    <property type="evidence" value="ECO:0007669"/>
    <property type="project" value="InterPro"/>
</dbReference>
<keyword evidence="5" id="KW-0812">Transmembrane</keyword>
<dbReference type="Gene3D" id="1.10.10.60">
    <property type="entry name" value="Homeodomain-like"/>
    <property type="match status" value="2"/>
</dbReference>
<dbReference type="EMBL" id="VLNR01000014">
    <property type="protein sequence ID" value="TSE09356.1"/>
    <property type="molecule type" value="Genomic_DNA"/>
</dbReference>
<keyword evidence="1" id="KW-0805">Transcription regulation</keyword>
<feature type="domain" description="HTH araC/xylS-type" evidence="6">
    <location>
        <begin position="484"/>
        <end position="576"/>
    </location>
</feature>
<keyword evidence="5" id="KW-1133">Transmembrane helix</keyword>
<evidence type="ECO:0000256" key="4">
    <source>
        <dbReference type="PROSITE-ProRule" id="PRU00339"/>
    </source>
</evidence>
<keyword evidence="2" id="KW-0238">DNA-binding</keyword>